<dbReference type="GeneID" id="89944037"/>
<dbReference type="AlphaFoldDB" id="A0AAN7DGE7"/>
<reference evidence="1 2" key="1">
    <citation type="submission" date="2022-11" db="EMBL/GenBank/DDBJ databases">
        <title>Mucor velutinosus strain NIH1002 WGS.</title>
        <authorList>
            <person name="Subramanian P."/>
            <person name="Mullikin J.C."/>
            <person name="Segre J.A."/>
            <person name="Zelazny A.M."/>
        </authorList>
    </citation>
    <scope>NUCLEOTIDE SEQUENCE [LARGE SCALE GENOMIC DNA]</scope>
    <source>
        <strain evidence="1 2">NIH1002</strain>
    </source>
</reference>
<sequence>METVTFTSASSESFPKRIRSASARLFSLNHNNSNSNSKRISFMSNSESTTNILSPTKWFPRMRCRSASSAASSTSSVVFSSSSTTTASHHTILDHLFHNHHHNHHHHHQRHSATAMDQHIDHVNNSLISLETVSSELEDLYRDAREEIEYAIESQGSIYYEGDKATAHAAFELCETKYDTVMQQFGDTTNAIKFRFRWETDLHQLRSMLSNLPPITQSIYE</sequence>
<dbReference type="EMBL" id="JASEJX010000013">
    <property type="protein sequence ID" value="KAK4517007.1"/>
    <property type="molecule type" value="Genomic_DNA"/>
</dbReference>
<evidence type="ECO:0000313" key="1">
    <source>
        <dbReference type="EMBL" id="KAK4517007.1"/>
    </source>
</evidence>
<organism evidence="1 2">
    <name type="scientific">Mucor velutinosus</name>
    <dbReference type="NCBI Taxonomy" id="708070"/>
    <lineage>
        <taxon>Eukaryota</taxon>
        <taxon>Fungi</taxon>
        <taxon>Fungi incertae sedis</taxon>
        <taxon>Mucoromycota</taxon>
        <taxon>Mucoromycotina</taxon>
        <taxon>Mucoromycetes</taxon>
        <taxon>Mucorales</taxon>
        <taxon>Mucorineae</taxon>
        <taxon>Mucoraceae</taxon>
        <taxon>Mucor</taxon>
    </lineage>
</organism>
<evidence type="ECO:0000313" key="2">
    <source>
        <dbReference type="Proteomes" id="UP001304243"/>
    </source>
</evidence>
<dbReference type="RefSeq" id="XP_064683673.1">
    <property type="nucleotide sequence ID" value="XM_064819753.1"/>
</dbReference>
<accession>A0AAN7DGE7</accession>
<dbReference type="Proteomes" id="UP001304243">
    <property type="component" value="Unassembled WGS sequence"/>
</dbReference>
<keyword evidence="2" id="KW-1185">Reference proteome</keyword>
<name>A0AAN7DGE7_9FUNG</name>
<gene>
    <name evidence="1" type="primary">RTS1_1</name>
    <name evidence="1" type="ORF">ATC70_000335</name>
</gene>
<proteinExistence type="predicted"/>
<comment type="caution">
    <text evidence="1">The sequence shown here is derived from an EMBL/GenBank/DDBJ whole genome shotgun (WGS) entry which is preliminary data.</text>
</comment>
<protein>
    <submittedName>
        <fullName evidence="1">Serine/threonine-protein phosphatase 2A 56 kDa regulatory subunit delta isoform</fullName>
    </submittedName>
</protein>